<dbReference type="GO" id="GO:0006508">
    <property type="term" value="P:proteolysis"/>
    <property type="evidence" value="ECO:0007669"/>
    <property type="project" value="UniProtKB-KW"/>
</dbReference>
<dbReference type="GO" id="GO:0005509">
    <property type="term" value="F:calcium ion binding"/>
    <property type="evidence" value="ECO:0007669"/>
    <property type="project" value="InterPro"/>
</dbReference>
<sequence length="3290" mass="355729">MFEGIKILNGQKTVDLTTLKKATNGELVLDKIKNLKIYLSNGAIVAEKVDILENNSDVKVTFTDSQGNDFFVVLKGLGEILLTNNSGTPILEVISNNDKLLSMTTIDDLEASAAGGATQSSAQTENPAGAGALGATDSDDLAGRIDGPLVGALAEGEDPTGINTQPIVLDVTLDDVNEILGEEGAGDINTITGQLEEIDPDITDAGLHTFSYVEGTLTVTSFNDDGTISEVITLDDDNIELVLNPDGSFTLTGDFNDLALGESATVTFDYTATDIRGLTSEPATVTVTINGTNDIPVVEDINLNNNDTELSWSINGSSESQGYGDYGDYGEDTKGATIDEINALLSSVTVESIIEELNENGANIDLYSDYGNYGDYDVDGSALEVTLNVQAGETVTFDWIFNDLEGDGTPYNDFSFVVIDGVEVEILALVSDSGSQNSGTFSYTFESAGEHTIVFAAINDEDSSVDSNLQVTYVSGGEIIDTKTVGYVENGSMTVFEGLDTFNETDQLSPALGVDSENDPILYGQVFLAEESLLNRLELELFDAEEQQGENSSKVIIHIYKADGSGTIILGEEVYTSDEIDLSSDNLLLENMGLNLDVGSKYAIVIESISGSYEWEYSSGDYGNYGDGDVIDGLGMIGSEYAQGYGDEENTFHEFYKNFSVKLTYGSDGIFYETFDPTDELGVDDTKDDGLNTFVGVLSVSDDDNTDTHIFAVVEDSLQIISPENSQTSNEELPTFVINPDDVEISISFNEETGEWEYRIEGDFSALAEGETATLSFQYYADDQNGQDGTDGINESSISEPATITLTITGTNDQPIVADVTYGDSPYAEEVGNSLDSNPIYESADNNPDDTNGDGILRNEDVTTTYSNTLPVVEDDDINDTHEYFLEEESSSVDNELVEEFNVVVDTNGEFTVTGDFNALAAGEKATVSFQYYVIDDSAQEIDGETNKSELKTAYVTITGTNDQPVVENLTFGAEVYTNNTEMRIPGEGDSGMITSTIYVDSVEDIEDLNVHLNLEHMWPADLDIYLIAPDGTRIELSTDNLIQGDVEFNDDYSYSYIFKPEGDLSILDGKDLTGEWTLEITDDTNNGVINMPFVGSVDMLSDYGTLFSWGLEFNSETYFESHTLDENDVVGVDDTENEALTRFSNILVATDQDVSDTHTMHILNMDNVETTEDVMNQSISYIDGIATTDDTDVTRVVTVESTDVNVADIRIDRIELSNNDDGTDSQSNFDLYGDFSALGEGETATVTFTYQAEDSSVTQENGETQYSEPKTVTITITGTNDKPVVSTETYDISDEVYGSTYYETSDLDGRDNYDTNGENVDLGSYTNDDENWNTLKGKISVIDDDVNDKHHFYVVDTNGNSYGQNILSLDGDLDLTDWVTISSTAIDPSNINLASITLNNESNNILDSDYFSSQKEIEFELVGDFSNLAAGEEATVTFSYIAVDDSEQLIDGESNTSEVKTVTLTIMGTNDEPIVWSVNNGLGTIETTIANAAQQAYDNVIGAGGTVEEANAAKLEAISTQVQADRYGEDVVVDVEVRTSYFDTISGYDDDLTDTHTLHMANTTSENTISVSTDDGQMNAAFNSDYISAEDIKDLSIDFRTLVDEQDSTSQTYSYLVTGNFSALGFGESATIVFDYYAKDDSEVGVNGESDESDVKQITFTIWGTNDQPVITSYDSTSSIQETNQAIELPLEALQQIAYDKAYNGVMEEMFDDSPYAYPSYEEGQAAFEAAQAAAIMAANIAKEAVVADDELTVYGDGLGTVYNDDVIKGYDDDINDKHALFLANLEAESAGQQELLIDFSTTNGNFSDTGSDIKAIFTTDSANVTAEDIKDVSVIFNTTSDETGSNLQEYTYQVVGNYNALGAGETATITFAYYAGDDSGSYNEESSSELHEITLTITGTNDKPVVQADSFGGNESTQGAVTTLTHTLSVSDDDNTDMVNGHLFKIQEDLSVDEVNPDDVYFIKYVNVDTGEIGTVEVEINGPLEEIDTTKITLIISGNQLTLQGEFDALAGEYTDNNQTVIPAEELSLKFKYYADDQNGFDGTDGSNENSVSDSQWMTITVTGTNDVPTIETKDYPSSMDEDNHVENGMLTTFGSVTFDDLDHGQDYFSTDYVSPENDIGGVFTFNEDGTWDYKVDNSLAVIQALKDGEYIDQTYTIKSIDGTATYDITVRVWGTEDISIISDDSTLTGDVKEDTNVLDDVLSATGTLYIVDPDDFPNEAAFNEAVTYSPLSDGEQLGTLTLVNQNAEDREYPNGETVWTYEVNNEDPRVQALGEGESIKQIFIITSADGSSPENITIIINGTNDAPTISVNTEDVNAQFVEMQGADTGANAVVITSSVAINDIDGDNIKSATVTIENLQEGDELIFAGYEGIFTTTYDVGVLTITAIAEAGVSPEIFEAALNSVMFNNTSDTPDTTTREITFSVTDIHDEPSNVTKEYVEVEAVNDAPISTPEADFEVYEDDEIYNGSVEAFDPESTTLTYSLVGDAPDGLVFNENGTYSFDPSHESYQSLSEGEEREVTFQWKASDGEADSTTDSVTITIIGTNDQPLVEAVTDSVSESTTSTTTIFDGTLSAVTDVDSLDTHTYSEYGIVNVSSNDVDTNDLTDIIVQVYANGEYQVRGNFEALSQGDTATVTFQYIVTDNSGATNAQSVAQTVTLTITGTNDTPIVNNVLLNLTENEFSNYDNDDLNPDGENSVFTSSESLMPENDSNDTYSYMIQPNSVSTTPSNIVTSPTTVEIDENGYYTVTNPDFNKLAAGESVTVFFTAIVSDGTNFDTPSIMMTITGSNDKPTVTNEIISAVDEADGLQVVKTGTLNYDDVDTSDTHTFEISTQPSVVVYASDGVTVVQGVSILALEVVLNSATGEYEVKGNFDALAQGQKAVIDFGYKVTDDSGAANAQSDEGTVTLTVNGTNDVATLTSELVSSSINETVSGEVLATLNVEDLDGTASYSGFSLSGDDASLVEIIEENGEFKLKLKDNVSLDYETNPSLDVRVTYNDGYDNSIQDINIAVNNITGIISTTGAADPIISNTFNGNNNNWVILSGSENNGNNILGWFNSDNTVAYKSFDLDTYSGENVTVSFDLSTYQYNGQWESNDYLDVLIRNGNGQIISNNSFNSNDDTTFTFEVPQNGEFTIYISSNNTANSEYWAIDNFEISATTTGEQILTLDSSTSGEINMAELLSQANDFSGNSSSLNELDTIDLTNGDHILSNISIGDVLAMTDSDKTLTITGDTGDTIKLDLGASVNNASEINDNQWHQVDDTNTYIGKAGEDTVTLLINGIQVEDI</sequence>
<dbReference type="Gene3D" id="2.60.40.10">
    <property type="entry name" value="Immunoglobulins"/>
    <property type="match status" value="2"/>
</dbReference>
<feature type="domain" description="P/Homo B" evidence="5">
    <location>
        <begin position="966"/>
        <end position="1124"/>
    </location>
</feature>
<dbReference type="InterPro" id="IPR040853">
    <property type="entry name" value="RapA2_cadherin-like"/>
</dbReference>
<keyword evidence="1" id="KW-0645">Protease</keyword>
<dbReference type="Pfam" id="PF17963">
    <property type="entry name" value="Big_9"/>
    <property type="match status" value="1"/>
</dbReference>
<evidence type="ECO:0000256" key="2">
    <source>
        <dbReference type="ARBA" id="ARBA00022801"/>
    </source>
</evidence>
<dbReference type="GO" id="GO:0016020">
    <property type="term" value="C:membrane"/>
    <property type="evidence" value="ECO:0007669"/>
    <property type="project" value="InterPro"/>
</dbReference>
<dbReference type="NCBIfam" id="TIGR01965">
    <property type="entry name" value="VCBS_repeat"/>
    <property type="match status" value="7"/>
</dbReference>
<dbReference type="GO" id="GO:0007156">
    <property type="term" value="P:homophilic cell adhesion via plasma membrane adhesion molecules"/>
    <property type="evidence" value="ECO:0007669"/>
    <property type="project" value="InterPro"/>
</dbReference>
<evidence type="ECO:0000259" key="5">
    <source>
        <dbReference type="PROSITE" id="PS51829"/>
    </source>
</evidence>
<accession>A0A4Q1ASK5</accession>
<dbReference type="InterPro" id="IPR008979">
    <property type="entry name" value="Galactose-bd-like_sf"/>
</dbReference>
<dbReference type="PROSITE" id="PS51829">
    <property type="entry name" value="P_HOMO_B"/>
    <property type="match status" value="1"/>
</dbReference>
<dbReference type="Pfam" id="PF01483">
    <property type="entry name" value="P_proprotein"/>
    <property type="match status" value="1"/>
</dbReference>
<protein>
    <recommendedName>
        <fullName evidence="8">P/Homo B domain-containing protein</fullName>
    </recommendedName>
</protein>
<dbReference type="InterPro" id="IPR002126">
    <property type="entry name" value="Cadherin-like_dom"/>
</dbReference>
<dbReference type="Gene3D" id="2.60.120.260">
    <property type="entry name" value="Galactose-binding domain-like"/>
    <property type="match status" value="1"/>
</dbReference>
<reference evidence="6 7" key="1">
    <citation type="submission" date="2017-10" db="EMBL/GenBank/DDBJ databases">
        <title>Genomics of the genus Arcobacter.</title>
        <authorList>
            <person name="Perez-Cataluna A."/>
            <person name="Figueras M.J."/>
        </authorList>
    </citation>
    <scope>NUCLEOTIDE SEQUENCE [LARGE SCALE GENOMIC DNA]</scope>
    <source>
        <strain evidence="6 7">CECT 8441</strain>
    </source>
</reference>
<evidence type="ECO:0000259" key="4">
    <source>
        <dbReference type="PROSITE" id="PS50268"/>
    </source>
</evidence>
<organism evidence="6 7">
    <name type="scientific">Halarcobacter ebronensis</name>
    <dbReference type="NCBI Taxonomy" id="1462615"/>
    <lineage>
        <taxon>Bacteria</taxon>
        <taxon>Pseudomonadati</taxon>
        <taxon>Campylobacterota</taxon>
        <taxon>Epsilonproteobacteria</taxon>
        <taxon>Campylobacterales</taxon>
        <taxon>Arcobacteraceae</taxon>
        <taxon>Halarcobacter</taxon>
    </lineage>
</organism>
<keyword evidence="2" id="KW-0378">Hydrolase</keyword>
<dbReference type="PROSITE" id="PS50268">
    <property type="entry name" value="CADHERIN_2"/>
    <property type="match status" value="2"/>
</dbReference>
<feature type="compositionally biased region" description="Low complexity" evidence="3">
    <location>
        <begin position="114"/>
        <end position="124"/>
    </location>
</feature>
<dbReference type="InterPro" id="IPR002884">
    <property type="entry name" value="P_dom"/>
</dbReference>
<proteinExistence type="predicted"/>
<feature type="region of interest" description="Disordered" evidence="3">
    <location>
        <begin position="114"/>
        <end position="139"/>
    </location>
</feature>
<evidence type="ECO:0000313" key="6">
    <source>
        <dbReference type="EMBL" id="RXK06713.1"/>
    </source>
</evidence>
<gene>
    <name evidence="6" type="ORF">CRV07_04600</name>
</gene>
<comment type="caution">
    <text evidence="6">The sequence shown here is derived from an EMBL/GenBank/DDBJ whole genome shotgun (WGS) entry which is preliminary data.</text>
</comment>
<evidence type="ECO:0000313" key="7">
    <source>
        <dbReference type="Proteomes" id="UP000289758"/>
    </source>
</evidence>
<dbReference type="SUPFAM" id="SSF49785">
    <property type="entry name" value="Galactose-binding domain-like"/>
    <property type="match status" value="1"/>
</dbReference>
<dbReference type="InterPro" id="IPR010221">
    <property type="entry name" value="VCBS_dom"/>
</dbReference>
<dbReference type="GO" id="GO:0004252">
    <property type="term" value="F:serine-type endopeptidase activity"/>
    <property type="evidence" value="ECO:0007669"/>
    <property type="project" value="InterPro"/>
</dbReference>
<evidence type="ECO:0000256" key="3">
    <source>
        <dbReference type="SAM" id="MobiDB-lite"/>
    </source>
</evidence>
<dbReference type="OrthoDB" id="468094at2"/>
<dbReference type="RefSeq" id="WP_129086625.1">
    <property type="nucleotide sequence ID" value="NZ_CP053836.1"/>
</dbReference>
<dbReference type="Pfam" id="PF17803">
    <property type="entry name" value="Cadherin_4"/>
    <property type="match status" value="1"/>
</dbReference>
<dbReference type="InterPro" id="IPR013783">
    <property type="entry name" value="Ig-like_fold"/>
</dbReference>
<name>A0A4Q1ASK5_9BACT</name>
<feature type="domain" description="Cadherin" evidence="4">
    <location>
        <begin position="2186"/>
        <end position="2312"/>
    </location>
</feature>
<keyword evidence="7" id="KW-1185">Reference proteome</keyword>
<evidence type="ECO:0000256" key="1">
    <source>
        <dbReference type="ARBA" id="ARBA00022670"/>
    </source>
</evidence>
<feature type="region of interest" description="Disordered" evidence="3">
    <location>
        <begin position="832"/>
        <end position="854"/>
    </location>
</feature>
<dbReference type="Proteomes" id="UP000289758">
    <property type="component" value="Unassembled WGS sequence"/>
</dbReference>
<dbReference type="EMBL" id="PDKK01000003">
    <property type="protein sequence ID" value="RXK06713.1"/>
    <property type="molecule type" value="Genomic_DNA"/>
</dbReference>
<evidence type="ECO:0008006" key="8">
    <source>
        <dbReference type="Google" id="ProtNLM"/>
    </source>
</evidence>
<feature type="domain" description="Cadherin" evidence="4">
    <location>
        <begin position="2454"/>
        <end position="2554"/>
    </location>
</feature>